<name>A0AAE0SDT6_9BIVA</name>
<sequence>MAVELAATISLNTSEEGCSHLGCTGCGYIFCIEKMKRSTRIKVLWSWLIIITLTLSLILNYVIYGAKSFTASETDMRIVRDKISYIFCSGVEISSKDYLFDAYLIEGELTIQEKRETSQSFTYINLNLNEYKYFQFYFLSGSTVTLSHCSENNVTFYVITGKSNFKLWQENNLCENCYIRKEYLLGRNDCNVLLNYSTFPEYSFNVSIEDSYFLIYANNPFQSTNVSIKCSLYRSVYDVSRASESHFSSLDWSFEIDKPDQNVVFMVKQLSQHLQYNPSENFTTRCICRVWIYVLIFGVGCILTGAISCTLIIGLCKEPDLYTNRIHFITYSERTPLLSGTTPPPSYADVINTPPKYEDVIPKKDNDLPSYQEAVLHVVKNC</sequence>
<accession>A0AAE0SDT6</accession>
<evidence type="ECO:0000313" key="4">
    <source>
        <dbReference type="EMBL" id="KAK3590007.1"/>
    </source>
</evidence>
<evidence type="ECO:0008006" key="6">
    <source>
        <dbReference type="Google" id="ProtNLM"/>
    </source>
</evidence>
<keyword evidence="1" id="KW-0472">Membrane</keyword>
<gene>
    <name evidence="4" type="ORF">CHS0354_035037</name>
</gene>
<evidence type="ECO:0000256" key="1">
    <source>
        <dbReference type="SAM" id="Phobius"/>
    </source>
</evidence>
<evidence type="ECO:0000259" key="2">
    <source>
        <dbReference type="Pfam" id="PF16040"/>
    </source>
</evidence>
<dbReference type="Proteomes" id="UP001195483">
    <property type="component" value="Unassembled WGS sequence"/>
</dbReference>
<keyword evidence="1" id="KW-0812">Transmembrane</keyword>
<dbReference type="PANTHER" id="PTHR39077">
    <property type="entry name" value="DUF4793 DOMAIN-CONTAINING PROTEIN"/>
    <property type="match status" value="1"/>
</dbReference>
<reference evidence="4" key="3">
    <citation type="submission" date="2023-05" db="EMBL/GenBank/DDBJ databases">
        <authorList>
            <person name="Smith C.H."/>
        </authorList>
    </citation>
    <scope>NUCLEOTIDE SEQUENCE</scope>
    <source>
        <strain evidence="4">CHS0354</strain>
        <tissue evidence="4">Mantle</tissue>
    </source>
</reference>
<feature type="domain" description="E3 ubiquitin-protein ligase APD1-4 middle" evidence="3">
    <location>
        <begin position="204"/>
        <end position="303"/>
    </location>
</feature>
<reference evidence="4" key="1">
    <citation type="journal article" date="2021" name="Genome Biol. Evol.">
        <title>A High-Quality Reference Genome for a Parasitic Bivalve with Doubly Uniparental Inheritance (Bivalvia: Unionida).</title>
        <authorList>
            <person name="Smith C.H."/>
        </authorList>
    </citation>
    <scope>NUCLEOTIDE SEQUENCE</scope>
    <source>
        <strain evidence="4">CHS0354</strain>
    </source>
</reference>
<evidence type="ECO:0000313" key="5">
    <source>
        <dbReference type="Proteomes" id="UP001195483"/>
    </source>
</evidence>
<comment type="caution">
    <text evidence="4">The sequence shown here is derived from an EMBL/GenBank/DDBJ whole genome shotgun (WGS) entry which is preliminary data.</text>
</comment>
<dbReference type="EMBL" id="JAEAOA010002053">
    <property type="protein sequence ID" value="KAK3590007.1"/>
    <property type="molecule type" value="Genomic_DNA"/>
</dbReference>
<evidence type="ECO:0000259" key="3">
    <source>
        <dbReference type="Pfam" id="PF16041"/>
    </source>
</evidence>
<dbReference type="InterPro" id="IPR032008">
    <property type="entry name" value="APD1-4_N"/>
</dbReference>
<reference evidence="4" key="2">
    <citation type="journal article" date="2021" name="Genome Biol. Evol.">
        <title>Developing a high-quality reference genome for a parasitic bivalve with doubly uniparental inheritance (Bivalvia: Unionida).</title>
        <authorList>
            <person name="Smith C.H."/>
        </authorList>
    </citation>
    <scope>NUCLEOTIDE SEQUENCE</scope>
    <source>
        <strain evidence="4">CHS0354</strain>
        <tissue evidence="4">Mantle</tissue>
    </source>
</reference>
<keyword evidence="1" id="KW-1133">Transmembrane helix</keyword>
<proteinExistence type="predicted"/>
<dbReference type="AlphaFoldDB" id="A0AAE0SDT6"/>
<keyword evidence="5" id="KW-1185">Reference proteome</keyword>
<dbReference type="Pfam" id="PF16041">
    <property type="entry name" value="APD1-4_M"/>
    <property type="match status" value="1"/>
</dbReference>
<organism evidence="4 5">
    <name type="scientific">Potamilus streckersoni</name>
    <dbReference type="NCBI Taxonomy" id="2493646"/>
    <lineage>
        <taxon>Eukaryota</taxon>
        <taxon>Metazoa</taxon>
        <taxon>Spiralia</taxon>
        <taxon>Lophotrochozoa</taxon>
        <taxon>Mollusca</taxon>
        <taxon>Bivalvia</taxon>
        <taxon>Autobranchia</taxon>
        <taxon>Heteroconchia</taxon>
        <taxon>Palaeoheterodonta</taxon>
        <taxon>Unionida</taxon>
        <taxon>Unionoidea</taxon>
        <taxon>Unionidae</taxon>
        <taxon>Ambleminae</taxon>
        <taxon>Lampsilini</taxon>
        <taxon>Potamilus</taxon>
    </lineage>
</organism>
<feature type="transmembrane region" description="Helical" evidence="1">
    <location>
        <begin position="290"/>
        <end position="316"/>
    </location>
</feature>
<dbReference type="InterPro" id="IPR032010">
    <property type="entry name" value="APD1-4_M"/>
</dbReference>
<protein>
    <recommendedName>
        <fullName evidence="6">E3 ubiquitin-protein ligase APD1-4 middle domain-containing protein</fullName>
    </recommendedName>
</protein>
<dbReference type="PANTHER" id="PTHR39077:SF1">
    <property type="entry name" value="E3 UBIQUITIN-PROTEIN LIGASE APD1-4 MIDDLE DOMAIN-CONTAINING PROTEIN"/>
    <property type="match status" value="1"/>
</dbReference>
<feature type="transmembrane region" description="Helical" evidence="1">
    <location>
        <begin position="44"/>
        <end position="64"/>
    </location>
</feature>
<dbReference type="Pfam" id="PF16040">
    <property type="entry name" value="APD1-4_N"/>
    <property type="match status" value="1"/>
</dbReference>
<feature type="domain" description="E3 ubiquitin-protein ligase APD1-4 N-terminal" evidence="2">
    <location>
        <begin position="100"/>
        <end position="165"/>
    </location>
</feature>